<sequence length="229" mass="26483">MDTNVTVVITSSNRHDLLERTLDSFFTHNTYRGIRRILIWEDSYVYPEFVDRDAKYAGRGISVLHTRPRLGQLLGIDVAYKYVDTDYIFHCEDDWEFYAPGFIETSFPILESSPKMLQVHLRRPDLLFPMGELDYTVDATGKFAVINEGRTEHGVWRGFSFNPGLRRLADYKALGSYSGQLLTPRYTGQHFEAYLGTLYHELGYTTAISLFNNGRGFVRHIGEERHVHT</sequence>
<keyword evidence="1" id="KW-0808">Transferase</keyword>
<dbReference type="InterPro" id="IPR029044">
    <property type="entry name" value="Nucleotide-diphossugar_trans"/>
</dbReference>
<dbReference type="GO" id="GO:0016740">
    <property type="term" value="F:transferase activity"/>
    <property type="evidence" value="ECO:0007669"/>
    <property type="project" value="UniProtKB-KW"/>
</dbReference>
<protein>
    <submittedName>
        <fullName evidence="1">Glycosyl transferase, family 2</fullName>
    </submittedName>
</protein>
<accession>A0A212JGM5</accession>
<name>A0A212JGM5_9DELT</name>
<dbReference type="SUPFAM" id="SSF53448">
    <property type="entry name" value="Nucleotide-diphospho-sugar transferases"/>
    <property type="match status" value="1"/>
</dbReference>
<proteinExistence type="predicted"/>
<gene>
    <name evidence="1" type="ORF">KL86DPRO_11418</name>
</gene>
<dbReference type="EMBL" id="FLUQ01000001">
    <property type="protein sequence ID" value="SBV98606.1"/>
    <property type="molecule type" value="Genomic_DNA"/>
</dbReference>
<dbReference type="AlphaFoldDB" id="A0A212JGM5"/>
<reference evidence="1" key="1">
    <citation type="submission" date="2016-04" db="EMBL/GenBank/DDBJ databases">
        <authorList>
            <person name="Evans L.H."/>
            <person name="Alamgir A."/>
            <person name="Owens N."/>
            <person name="Weber N.D."/>
            <person name="Virtaneva K."/>
            <person name="Barbian K."/>
            <person name="Babar A."/>
            <person name="Rosenke K."/>
        </authorList>
    </citation>
    <scope>NUCLEOTIDE SEQUENCE</scope>
    <source>
        <strain evidence="1">86</strain>
    </source>
</reference>
<dbReference type="Gene3D" id="3.90.550.10">
    <property type="entry name" value="Spore Coat Polysaccharide Biosynthesis Protein SpsA, Chain A"/>
    <property type="match status" value="1"/>
</dbReference>
<evidence type="ECO:0000313" key="1">
    <source>
        <dbReference type="EMBL" id="SBV98606.1"/>
    </source>
</evidence>
<organism evidence="1">
    <name type="scientific">uncultured delta proteobacterium</name>
    <dbReference type="NCBI Taxonomy" id="34034"/>
    <lineage>
        <taxon>Bacteria</taxon>
        <taxon>Deltaproteobacteria</taxon>
        <taxon>environmental samples</taxon>
    </lineage>
</organism>